<evidence type="ECO:0000313" key="2">
    <source>
        <dbReference type="EMBL" id="MFD0949906.1"/>
    </source>
</evidence>
<comment type="caution">
    <text evidence="2">The sequence shown here is derived from an EMBL/GenBank/DDBJ whole genome shotgun (WGS) entry which is preliminary data.</text>
</comment>
<sequence length="388" mass="44479">MLNLTLLSDDDRFASFSANERLIMQRVVPSILQVLLLLTFLFAWPTNAVAADKSELHRLSKELVRVQHELDKLESRQIDKSLLAQFQDYINTLADEQVVGLVEQYKDSIANMQARIKAIKAPPPVRSKALLGELGDLRDEYKALLRKYEAELSRNKRLKPIFVTSPYQQFDEQYELDADDLPPEGKGLEVYRLTIGELKMLHEQINSISAKDISNVLKNVGSSWRLHELATAHTALNKDAMPLVERLERYKREAENNIDDARMNCSAERPDFDCASRCEQSVRDPIFGTYRMEPNFSCLRSCQSREQRAMNSLSSKVSDCVEARDEAREVVRDAKENYEATHPNLVRMQERLNGLRAEAEEVVGIRNDVMKLHDRLHGAIRSSLVKTY</sequence>
<accession>A0ABW3HF53</accession>
<dbReference type="RefSeq" id="WP_379070042.1">
    <property type="nucleotide sequence ID" value="NZ_JBHTIT010000001.1"/>
</dbReference>
<evidence type="ECO:0000313" key="3">
    <source>
        <dbReference type="Proteomes" id="UP001597044"/>
    </source>
</evidence>
<dbReference type="EMBL" id="JBHTIT010000001">
    <property type="protein sequence ID" value="MFD0949906.1"/>
    <property type="molecule type" value="Genomic_DNA"/>
</dbReference>
<gene>
    <name evidence="2" type="ORF">ACFQ0F_05810</name>
</gene>
<keyword evidence="3" id="KW-1185">Reference proteome</keyword>
<reference evidence="3" key="1">
    <citation type="journal article" date="2019" name="Int. J. Syst. Evol. Microbiol.">
        <title>The Global Catalogue of Microorganisms (GCM) 10K type strain sequencing project: providing services to taxonomists for standard genome sequencing and annotation.</title>
        <authorList>
            <consortium name="The Broad Institute Genomics Platform"/>
            <consortium name="The Broad Institute Genome Sequencing Center for Infectious Disease"/>
            <person name="Wu L."/>
            <person name="Ma J."/>
        </authorList>
    </citation>
    <scope>NUCLEOTIDE SEQUENCE [LARGE SCALE GENOMIC DNA]</scope>
    <source>
        <strain evidence="3">CCUG 63419</strain>
    </source>
</reference>
<organism evidence="2 3">
    <name type="scientific">Paraperlucidibaca wandonensis</name>
    <dbReference type="NCBI Taxonomy" id="1268273"/>
    <lineage>
        <taxon>Bacteria</taxon>
        <taxon>Pseudomonadati</taxon>
        <taxon>Pseudomonadota</taxon>
        <taxon>Gammaproteobacteria</taxon>
        <taxon>Moraxellales</taxon>
        <taxon>Moraxellaceae</taxon>
        <taxon>Paraperlucidibaca</taxon>
    </lineage>
</organism>
<name>A0ABW3HF53_9GAMM</name>
<keyword evidence="1" id="KW-0175">Coiled coil</keyword>
<protein>
    <submittedName>
        <fullName evidence="2">Uncharacterized protein</fullName>
    </submittedName>
</protein>
<dbReference type="Proteomes" id="UP001597044">
    <property type="component" value="Unassembled WGS sequence"/>
</dbReference>
<proteinExistence type="predicted"/>
<evidence type="ECO:0000256" key="1">
    <source>
        <dbReference type="SAM" id="Coils"/>
    </source>
</evidence>
<feature type="coiled-coil region" evidence="1">
    <location>
        <begin position="131"/>
        <end position="158"/>
    </location>
</feature>